<sequence>MTRASFLTLLFLSTAALAHGGGHLKGVVTQLTDTQLTVTADDKDKVVINLDKDSRFENDGKASTAKALPVGSRVVVHLKPGAKPQVATLVKFVAAAATRVDVAVTSDGFVVANAPTLKAGQPVTLVVTRSVEKTCATDIVLKEFGLSQPLPLNKPVEVSFTPKKAGVVRFACAMDMIAGSLKVE</sequence>
<dbReference type="InterPro" id="IPR008972">
    <property type="entry name" value="Cupredoxin"/>
</dbReference>
<organism evidence="3 4">
    <name type="scientific">Archangium gephyra</name>
    <dbReference type="NCBI Taxonomy" id="48"/>
    <lineage>
        <taxon>Bacteria</taxon>
        <taxon>Pseudomonadati</taxon>
        <taxon>Myxococcota</taxon>
        <taxon>Myxococcia</taxon>
        <taxon>Myxococcales</taxon>
        <taxon>Cystobacterineae</taxon>
        <taxon>Archangiaceae</taxon>
        <taxon>Archangium</taxon>
    </lineage>
</organism>
<accession>A0A2W5SQX2</accession>
<evidence type="ECO:0000313" key="3">
    <source>
        <dbReference type="EMBL" id="PZR05619.1"/>
    </source>
</evidence>
<feature type="signal peptide" evidence="1">
    <location>
        <begin position="1"/>
        <end position="18"/>
    </location>
</feature>
<dbReference type="AlphaFoldDB" id="A0A2W5SQX2"/>
<dbReference type="Gene3D" id="2.60.40.420">
    <property type="entry name" value="Cupredoxins - blue copper proteins"/>
    <property type="match status" value="1"/>
</dbReference>
<reference evidence="3 4" key="1">
    <citation type="submission" date="2017-08" db="EMBL/GenBank/DDBJ databases">
        <title>Infants hospitalized years apart are colonized by the same room-sourced microbial strains.</title>
        <authorList>
            <person name="Brooks B."/>
            <person name="Olm M.R."/>
            <person name="Firek B.A."/>
            <person name="Baker R."/>
            <person name="Thomas B.C."/>
            <person name="Morowitz M.J."/>
            <person name="Banfield J.F."/>
        </authorList>
    </citation>
    <scope>NUCLEOTIDE SEQUENCE [LARGE SCALE GENOMIC DNA]</scope>
    <source>
        <strain evidence="3">S2_003_000_R2_14</strain>
    </source>
</reference>
<dbReference type="SUPFAM" id="SSF49503">
    <property type="entry name" value="Cupredoxins"/>
    <property type="match status" value="1"/>
</dbReference>
<dbReference type="Pfam" id="PF13473">
    <property type="entry name" value="Cupredoxin_1"/>
    <property type="match status" value="1"/>
</dbReference>
<dbReference type="EMBL" id="QFQP01000043">
    <property type="protein sequence ID" value="PZR05619.1"/>
    <property type="molecule type" value="Genomic_DNA"/>
</dbReference>
<proteinExistence type="predicted"/>
<evidence type="ECO:0000256" key="1">
    <source>
        <dbReference type="SAM" id="SignalP"/>
    </source>
</evidence>
<evidence type="ECO:0000259" key="2">
    <source>
        <dbReference type="Pfam" id="PF13473"/>
    </source>
</evidence>
<dbReference type="InterPro" id="IPR028096">
    <property type="entry name" value="EfeO_Cupredoxin"/>
</dbReference>
<comment type="caution">
    <text evidence="3">The sequence shown here is derived from an EMBL/GenBank/DDBJ whole genome shotgun (WGS) entry which is preliminary data.</text>
</comment>
<gene>
    <name evidence="3" type="ORF">DI536_31705</name>
</gene>
<dbReference type="Proteomes" id="UP000249061">
    <property type="component" value="Unassembled WGS sequence"/>
</dbReference>
<name>A0A2W5SQX2_9BACT</name>
<protein>
    <recommendedName>
        <fullName evidence="2">EfeO-type cupredoxin-like domain-containing protein</fullName>
    </recommendedName>
</protein>
<feature type="chain" id="PRO_5016002611" description="EfeO-type cupredoxin-like domain-containing protein" evidence="1">
    <location>
        <begin position="19"/>
        <end position="184"/>
    </location>
</feature>
<keyword evidence="1" id="KW-0732">Signal</keyword>
<feature type="domain" description="EfeO-type cupredoxin-like" evidence="2">
    <location>
        <begin position="94"/>
        <end position="180"/>
    </location>
</feature>
<evidence type="ECO:0000313" key="4">
    <source>
        <dbReference type="Proteomes" id="UP000249061"/>
    </source>
</evidence>